<organism evidence="2 3">
    <name type="scientific">Frondihabitans peucedani</name>
    <dbReference type="NCBI Taxonomy" id="598626"/>
    <lineage>
        <taxon>Bacteria</taxon>
        <taxon>Bacillati</taxon>
        <taxon>Actinomycetota</taxon>
        <taxon>Actinomycetes</taxon>
        <taxon>Micrococcales</taxon>
        <taxon>Microbacteriaceae</taxon>
        <taxon>Frondihabitans</taxon>
    </lineage>
</organism>
<comment type="caution">
    <text evidence="2">The sequence shown here is derived from an EMBL/GenBank/DDBJ whole genome shotgun (WGS) entry which is preliminary data.</text>
</comment>
<accession>A0ABP8E1M5</accession>
<name>A0ABP8E1M5_9MICO</name>
<dbReference type="EMBL" id="BAABAU010000001">
    <property type="protein sequence ID" value="GAA4266122.1"/>
    <property type="molecule type" value="Genomic_DNA"/>
</dbReference>
<sequence length="149" mass="15322">MQVTVPLFVRTRFTYVLPAAPPPALGEIAAERCADVQAVIAEPVEGLADVDVVGEDDVWSVGDGLVTGAVVVFGVDAGVLAVPLVVEQPARPAAVRQAAAMSVIFVVVRMVPSLPPAGELSRSVRGVTSGGASPLLQEDTGPRRRSSPS</sequence>
<evidence type="ECO:0000313" key="3">
    <source>
        <dbReference type="Proteomes" id="UP001501594"/>
    </source>
</evidence>
<protein>
    <submittedName>
        <fullName evidence="2">Uncharacterized protein</fullName>
    </submittedName>
</protein>
<evidence type="ECO:0000256" key="1">
    <source>
        <dbReference type="SAM" id="MobiDB-lite"/>
    </source>
</evidence>
<keyword evidence="3" id="KW-1185">Reference proteome</keyword>
<dbReference type="Proteomes" id="UP001501594">
    <property type="component" value="Unassembled WGS sequence"/>
</dbReference>
<gene>
    <name evidence="2" type="ORF">GCM10022256_17340</name>
</gene>
<proteinExistence type="predicted"/>
<evidence type="ECO:0000313" key="2">
    <source>
        <dbReference type="EMBL" id="GAA4266122.1"/>
    </source>
</evidence>
<feature type="region of interest" description="Disordered" evidence="1">
    <location>
        <begin position="118"/>
        <end position="149"/>
    </location>
</feature>
<reference evidence="3" key="1">
    <citation type="journal article" date="2019" name="Int. J. Syst. Evol. Microbiol.">
        <title>The Global Catalogue of Microorganisms (GCM) 10K type strain sequencing project: providing services to taxonomists for standard genome sequencing and annotation.</title>
        <authorList>
            <consortium name="The Broad Institute Genomics Platform"/>
            <consortium name="The Broad Institute Genome Sequencing Center for Infectious Disease"/>
            <person name="Wu L."/>
            <person name="Ma J."/>
        </authorList>
    </citation>
    <scope>NUCLEOTIDE SEQUENCE [LARGE SCALE GENOMIC DNA]</scope>
    <source>
        <strain evidence="3">JCM 17442</strain>
    </source>
</reference>